<dbReference type="PROSITE" id="PS50983">
    <property type="entry name" value="FE_B12_PBP"/>
    <property type="match status" value="1"/>
</dbReference>
<reference evidence="8" key="1">
    <citation type="submission" date="2022-10" db="EMBL/GenBank/DDBJ databases">
        <title>Comparative genomic analysis of Cohnella hashimotonis sp. nov., isolated from the International Space Station.</title>
        <authorList>
            <person name="Simpson A."/>
            <person name="Venkateswaran K."/>
        </authorList>
    </citation>
    <scope>NUCLEOTIDE SEQUENCE</scope>
    <source>
        <strain evidence="8">DSM 28161</strain>
    </source>
</reference>
<dbReference type="PROSITE" id="PS51257">
    <property type="entry name" value="PROKAR_LIPOPROTEIN"/>
    <property type="match status" value="1"/>
</dbReference>
<dbReference type="Proteomes" id="UP001153404">
    <property type="component" value="Unassembled WGS sequence"/>
</dbReference>
<keyword evidence="4 6" id="KW-0732">Signal</keyword>
<accession>A0A9X4L153</accession>
<evidence type="ECO:0000313" key="9">
    <source>
        <dbReference type="Proteomes" id="UP001153404"/>
    </source>
</evidence>
<evidence type="ECO:0000256" key="6">
    <source>
        <dbReference type="SAM" id="SignalP"/>
    </source>
</evidence>
<sequence>MSKLRKSGLLLTFILLLVSVVTACGSKNNNASSGASLSASESASASASASQTASAPASSDDGATTKKVTDGMGREIEVPVKAQRVVALNNFGDLLALGVKPVGTINYYLDKYKDEPEAVAGIESVGDQEADNEKVLAATPDLIIVSNYFKPEVVDALQKIAPTYATTFGRTPYEQLDDLAALLDVEAQKQAFLDSFKAEAADAKEKLKGKIAAGEKVGILQFWSKKIYEHQTKVFTPLYEDIGFLPTEHVKTLTATTEVTQEAVPTNVADADRLFIMVDGQADIDTYNSLKESAWKNIPAVQKKPGVPRGQRTLERFQRRCAAMAAARCR</sequence>
<dbReference type="Gene3D" id="3.40.50.1980">
    <property type="entry name" value="Nitrogenase molybdenum iron protein domain"/>
    <property type="match status" value="2"/>
</dbReference>
<dbReference type="GO" id="GO:1901678">
    <property type="term" value="P:iron coordination entity transport"/>
    <property type="evidence" value="ECO:0007669"/>
    <property type="project" value="UniProtKB-ARBA"/>
</dbReference>
<feature type="compositionally biased region" description="Low complexity" evidence="5">
    <location>
        <begin position="48"/>
        <end position="59"/>
    </location>
</feature>
<evidence type="ECO:0000259" key="7">
    <source>
        <dbReference type="PROSITE" id="PS50983"/>
    </source>
</evidence>
<evidence type="ECO:0000256" key="5">
    <source>
        <dbReference type="SAM" id="MobiDB-lite"/>
    </source>
</evidence>
<feature type="domain" description="Fe/B12 periplasmic-binding" evidence="7">
    <location>
        <begin position="84"/>
        <end position="330"/>
    </location>
</feature>
<feature type="chain" id="PRO_5040826922" evidence="6">
    <location>
        <begin position="24"/>
        <end position="330"/>
    </location>
</feature>
<evidence type="ECO:0000313" key="8">
    <source>
        <dbReference type="EMBL" id="MDG0811597.1"/>
    </source>
</evidence>
<proteinExistence type="inferred from homology"/>
<feature type="signal peptide" evidence="6">
    <location>
        <begin position="1"/>
        <end position="23"/>
    </location>
</feature>
<dbReference type="Pfam" id="PF01497">
    <property type="entry name" value="Peripla_BP_2"/>
    <property type="match status" value="1"/>
</dbReference>
<keyword evidence="3" id="KW-0813">Transport</keyword>
<evidence type="ECO:0000256" key="3">
    <source>
        <dbReference type="ARBA" id="ARBA00022448"/>
    </source>
</evidence>
<evidence type="ECO:0000256" key="2">
    <source>
        <dbReference type="ARBA" id="ARBA00008814"/>
    </source>
</evidence>
<keyword evidence="9" id="KW-1185">Reference proteome</keyword>
<dbReference type="SUPFAM" id="SSF53807">
    <property type="entry name" value="Helical backbone' metal receptor"/>
    <property type="match status" value="1"/>
</dbReference>
<dbReference type="PANTHER" id="PTHR30532">
    <property type="entry name" value="IRON III DICITRATE-BINDING PERIPLASMIC PROTEIN"/>
    <property type="match status" value="1"/>
</dbReference>
<dbReference type="PANTHER" id="PTHR30532:SF26">
    <property type="entry name" value="IRON(3+)-HYDROXAMATE-BINDING PROTEIN FHUD"/>
    <property type="match status" value="1"/>
</dbReference>
<dbReference type="GO" id="GO:0030288">
    <property type="term" value="C:outer membrane-bounded periplasmic space"/>
    <property type="evidence" value="ECO:0007669"/>
    <property type="project" value="TreeGrafter"/>
</dbReference>
<evidence type="ECO:0000256" key="1">
    <source>
        <dbReference type="ARBA" id="ARBA00004196"/>
    </source>
</evidence>
<comment type="subcellular location">
    <subcellularLocation>
        <location evidence="1">Cell envelope</location>
    </subcellularLocation>
</comment>
<feature type="region of interest" description="Disordered" evidence="5">
    <location>
        <begin position="48"/>
        <end position="70"/>
    </location>
</feature>
<dbReference type="InterPro" id="IPR051313">
    <property type="entry name" value="Bact_iron-sidero_bind"/>
</dbReference>
<comment type="caution">
    <text evidence="8">The sequence shown here is derived from an EMBL/GenBank/DDBJ whole genome shotgun (WGS) entry which is preliminary data.</text>
</comment>
<organism evidence="8 9">
    <name type="scientific">Cohnella rhizosphaerae</name>
    <dbReference type="NCBI Taxonomy" id="1457232"/>
    <lineage>
        <taxon>Bacteria</taxon>
        <taxon>Bacillati</taxon>
        <taxon>Bacillota</taxon>
        <taxon>Bacilli</taxon>
        <taxon>Bacillales</taxon>
        <taxon>Paenibacillaceae</taxon>
        <taxon>Cohnella</taxon>
    </lineage>
</organism>
<protein>
    <submittedName>
        <fullName evidence="8">ABC transporter substrate-binding protein</fullName>
    </submittedName>
</protein>
<dbReference type="AlphaFoldDB" id="A0A9X4L153"/>
<name>A0A9X4L153_9BACL</name>
<gene>
    <name evidence="8" type="ORF">OMP40_21155</name>
</gene>
<dbReference type="EMBL" id="JAPDIA010000007">
    <property type="protein sequence ID" value="MDG0811597.1"/>
    <property type="molecule type" value="Genomic_DNA"/>
</dbReference>
<dbReference type="InterPro" id="IPR002491">
    <property type="entry name" value="ABC_transptr_periplasmic_BD"/>
</dbReference>
<comment type="similarity">
    <text evidence="2">Belongs to the bacterial solute-binding protein 8 family.</text>
</comment>
<dbReference type="RefSeq" id="WP_277534314.1">
    <property type="nucleotide sequence ID" value="NZ_JAPDIA010000007.1"/>
</dbReference>
<evidence type="ECO:0000256" key="4">
    <source>
        <dbReference type="ARBA" id="ARBA00022729"/>
    </source>
</evidence>